<proteinExistence type="predicted"/>
<sequence length="102" mass="11838">MNNLEEKFAKIIQYYSEGFVTERELAPIFVEQLTSSRRESDAKELISMFPESVQPVMRTWILKQAEQPSGYTPILIGGKYPPEELKRVRDSLCEIARVLEQD</sequence>
<gene>
    <name evidence="1" type="ORF">Pan181_01820</name>
</gene>
<dbReference type="Proteomes" id="UP000315750">
    <property type="component" value="Chromosome"/>
</dbReference>
<dbReference type="AlphaFoldDB" id="A0A518AH17"/>
<evidence type="ECO:0000313" key="1">
    <source>
        <dbReference type="EMBL" id="QDU54002.1"/>
    </source>
</evidence>
<dbReference type="RefSeq" id="WP_145245038.1">
    <property type="nucleotide sequence ID" value="NZ_CP036278.1"/>
</dbReference>
<dbReference type="KEGG" id="amuc:Pan181_01820"/>
<name>A0A518AH17_9BACT</name>
<dbReference type="EMBL" id="CP036278">
    <property type="protein sequence ID" value="QDU54002.1"/>
    <property type="molecule type" value="Genomic_DNA"/>
</dbReference>
<reference evidence="1 2" key="1">
    <citation type="submission" date="2019-02" db="EMBL/GenBank/DDBJ databases">
        <title>Deep-cultivation of Planctomycetes and their phenomic and genomic characterization uncovers novel biology.</title>
        <authorList>
            <person name="Wiegand S."/>
            <person name="Jogler M."/>
            <person name="Boedeker C."/>
            <person name="Pinto D."/>
            <person name="Vollmers J."/>
            <person name="Rivas-Marin E."/>
            <person name="Kohn T."/>
            <person name="Peeters S.H."/>
            <person name="Heuer A."/>
            <person name="Rast P."/>
            <person name="Oberbeckmann S."/>
            <person name="Bunk B."/>
            <person name="Jeske O."/>
            <person name="Meyerdierks A."/>
            <person name="Storesund J.E."/>
            <person name="Kallscheuer N."/>
            <person name="Luecker S."/>
            <person name="Lage O.M."/>
            <person name="Pohl T."/>
            <person name="Merkel B.J."/>
            <person name="Hornburger P."/>
            <person name="Mueller R.-W."/>
            <person name="Bruemmer F."/>
            <person name="Labrenz M."/>
            <person name="Spormann A.M."/>
            <person name="Op den Camp H."/>
            <person name="Overmann J."/>
            <person name="Amann R."/>
            <person name="Jetten M.S.M."/>
            <person name="Mascher T."/>
            <person name="Medema M.H."/>
            <person name="Devos D.P."/>
            <person name="Kaster A.-K."/>
            <person name="Ovreas L."/>
            <person name="Rohde M."/>
            <person name="Galperin M.Y."/>
            <person name="Jogler C."/>
        </authorList>
    </citation>
    <scope>NUCLEOTIDE SEQUENCE [LARGE SCALE GENOMIC DNA]</scope>
    <source>
        <strain evidence="1 2">Pan181</strain>
    </source>
</reference>
<protein>
    <submittedName>
        <fullName evidence="1">Uncharacterized protein</fullName>
    </submittedName>
</protein>
<evidence type="ECO:0000313" key="2">
    <source>
        <dbReference type="Proteomes" id="UP000315750"/>
    </source>
</evidence>
<organism evidence="1 2">
    <name type="scientific">Aeoliella mucimassa</name>
    <dbReference type="NCBI Taxonomy" id="2527972"/>
    <lineage>
        <taxon>Bacteria</taxon>
        <taxon>Pseudomonadati</taxon>
        <taxon>Planctomycetota</taxon>
        <taxon>Planctomycetia</taxon>
        <taxon>Pirellulales</taxon>
        <taxon>Lacipirellulaceae</taxon>
        <taxon>Aeoliella</taxon>
    </lineage>
</organism>
<accession>A0A518AH17</accession>
<keyword evidence="2" id="KW-1185">Reference proteome</keyword>